<reference evidence="1" key="1">
    <citation type="submission" date="2019-10" db="EMBL/GenBank/DDBJ databases">
        <title>Draft genome sequece of Microseira wollei NIES-4236.</title>
        <authorList>
            <person name="Yamaguchi H."/>
            <person name="Suzuki S."/>
            <person name="Kawachi M."/>
        </authorList>
    </citation>
    <scope>NUCLEOTIDE SEQUENCE</scope>
    <source>
        <strain evidence="1">NIES-4236</strain>
    </source>
</reference>
<name>A0AAV3XIU6_9CYAN</name>
<dbReference type="InterPro" id="IPR018841">
    <property type="entry name" value="DUF2442"/>
</dbReference>
<keyword evidence="2" id="KW-1185">Reference proteome</keyword>
<dbReference type="Pfam" id="PF10387">
    <property type="entry name" value="DUF2442"/>
    <property type="match status" value="1"/>
</dbReference>
<accession>A0AAV3XIU6</accession>
<protein>
    <recommendedName>
        <fullName evidence="3">DUF2442 domain-containing protein</fullName>
    </recommendedName>
</protein>
<evidence type="ECO:0000313" key="2">
    <source>
        <dbReference type="Proteomes" id="UP001050975"/>
    </source>
</evidence>
<comment type="caution">
    <text evidence="1">The sequence shown here is derived from an EMBL/GenBank/DDBJ whole genome shotgun (WGS) entry which is preliminary data.</text>
</comment>
<dbReference type="RefSeq" id="WP_226589408.1">
    <property type="nucleotide sequence ID" value="NZ_BLAY01000153.1"/>
</dbReference>
<evidence type="ECO:0008006" key="3">
    <source>
        <dbReference type="Google" id="ProtNLM"/>
    </source>
</evidence>
<proteinExistence type="predicted"/>
<evidence type="ECO:0000313" key="1">
    <source>
        <dbReference type="EMBL" id="GET42213.1"/>
    </source>
</evidence>
<dbReference type="Gene3D" id="3.30.2020.40">
    <property type="entry name" value="Uncharacterised protein PF10387, DUF2442"/>
    <property type="match status" value="1"/>
</dbReference>
<gene>
    <name evidence="1" type="ORF">MiSe_70270</name>
</gene>
<dbReference type="AlphaFoldDB" id="A0AAV3XIU6"/>
<dbReference type="Proteomes" id="UP001050975">
    <property type="component" value="Unassembled WGS sequence"/>
</dbReference>
<sequence length="102" mass="11563">MNSLMVELLEIPQALQVVVTDDTLTVDLSDGRTISVPLAWYPRLLHGTQNDRNNWRFIGGNEGINWPELDEDISVKNIILGQPSGESQKSFQRWLDERAKTA</sequence>
<organism evidence="1 2">
    <name type="scientific">Microseira wollei NIES-4236</name>
    <dbReference type="NCBI Taxonomy" id="2530354"/>
    <lineage>
        <taxon>Bacteria</taxon>
        <taxon>Bacillati</taxon>
        <taxon>Cyanobacteriota</taxon>
        <taxon>Cyanophyceae</taxon>
        <taxon>Oscillatoriophycideae</taxon>
        <taxon>Aerosakkonematales</taxon>
        <taxon>Aerosakkonemataceae</taxon>
        <taxon>Microseira</taxon>
    </lineage>
</organism>
<dbReference type="EMBL" id="BLAY01000153">
    <property type="protein sequence ID" value="GET42213.1"/>
    <property type="molecule type" value="Genomic_DNA"/>
</dbReference>